<dbReference type="AlphaFoldDB" id="A0A0N1HA02"/>
<dbReference type="Gene3D" id="3.90.1300.10">
    <property type="entry name" value="Amidase signature (AS) domain"/>
    <property type="match status" value="1"/>
</dbReference>
<dbReference type="InterPro" id="IPR036928">
    <property type="entry name" value="AS_sf"/>
</dbReference>
<evidence type="ECO:0000256" key="1">
    <source>
        <dbReference type="ARBA" id="ARBA00009199"/>
    </source>
</evidence>
<feature type="binding site" evidence="4">
    <location>
        <position position="193"/>
    </location>
    <ligand>
        <name>substrate</name>
    </ligand>
</feature>
<reference evidence="6 7" key="1">
    <citation type="submission" date="2015-06" db="EMBL/GenBank/DDBJ databases">
        <title>Draft genome of the ant-associated black yeast Phialophora attae CBS 131958.</title>
        <authorList>
            <person name="Moreno L.F."/>
            <person name="Stielow B.J."/>
            <person name="de Hoog S."/>
            <person name="Vicente V.A."/>
            <person name="Weiss V.A."/>
            <person name="de Vries M."/>
            <person name="Cruz L.M."/>
            <person name="Souza E.M."/>
        </authorList>
    </citation>
    <scope>NUCLEOTIDE SEQUENCE [LARGE SCALE GENOMIC DNA]</scope>
    <source>
        <strain evidence="6 7">CBS 131958</strain>
    </source>
</reference>
<dbReference type="RefSeq" id="XP_018004598.1">
    <property type="nucleotide sequence ID" value="XM_018149076.1"/>
</dbReference>
<keyword evidence="7" id="KW-1185">Reference proteome</keyword>
<dbReference type="Proteomes" id="UP000038010">
    <property type="component" value="Unassembled WGS sequence"/>
</dbReference>
<evidence type="ECO:0000313" key="6">
    <source>
        <dbReference type="EMBL" id="KPI44635.1"/>
    </source>
</evidence>
<dbReference type="PIRSF" id="PIRSF001221">
    <property type="entry name" value="Amidase_fungi"/>
    <property type="match status" value="1"/>
</dbReference>
<sequence length="555" mass="60319">MASTEEDWKAKVARKQASLQAKVPKEWRLPESITSLLKLPLAEHPNRLIDLDIPRRSGLLSERELQITEKYTVRSLLIALRSGEISAVEVTTAFCKRACVAGQLTNCLTETYYDEALSRARELDLARERGDALGPLHGLPISLKDSFQIAGSEATIGYVSYLDRKSEENSALVDLLLQQGAILYVKTNVPQTMMTADSENNIFGRTLNPHNTLLTAGGSTGGEGALVAFRGSILGVGTDVAGSIRIPALCDGLYGFKPTTSRVPYGGQARAGDAGNSFFLAAAGPLANDLEGIADWMEVVIGARPARFDAAALDVPWRQLQPKQQLRIGVLEPDPFFPLQPPVQRTLHEAVARLQSQGHTLVTLRADKTRIAEATVVSWAMFGLMSDGFARLRASGEPFIQSLQAGGALASKLAQQAIPRPQYDSSMTDLQRLAAVTVHRDALKESWRKLWNLHNLDVVIAPAAQCTAPLHDTFSLPAYTVLLNCLDYPACVIPFGQGSRDKDGQPFVVKPEQFCPEYDVDAADGAPCVIQVFANRMQDEECLRAAKVIDACLKG</sequence>
<evidence type="ECO:0000256" key="4">
    <source>
        <dbReference type="PIRSR" id="PIRSR001221-2"/>
    </source>
</evidence>
<gene>
    <name evidence="6" type="ORF">AB675_8616</name>
</gene>
<dbReference type="PANTHER" id="PTHR46072:SF3">
    <property type="entry name" value="AMIDASE"/>
    <property type="match status" value="1"/>
</dbReference>
<organism evidence="6 7">
    <name type="scientific">Cyphellophora attinorum</name>
    <dbReference type="NCBI Taxonomy" id="1664694"/>
    <lineage>
        <taxon>Eukaryota</taxon>
        <taxon>Fungi</taxon>
        <taxon>Dikarya</taxon>
        <taxon>Ascomycota</taxon>
        <taxon>Pezizomycotina</taxon>
        <taxon>Eurotiomycetes</taxon>
        <taxon>Chaetothyriomycetidae</taxon>
        <taxon>Chaetothyriales</taxon>
        <taxon>Cyphellophoraceae</taxon>
        <taxon>Cyphellophora</taxon>
    </lineage>
</organism>
<name>A0A0N1HA02_9EURO</name>
<evidence type="ECO:0000256" key="2">
    <source>
        <dbReference type="ARBA" id="ARBA00022801"/>
    </source>
</evidence>
<feature type="active site" description="Charge relay system" evidence="3">
    <location>
        <position position="219"/>
    </location>
</feature>
<comment type="similarity">
    <text evidence="1">Belongs to the amidase family.</text>
</comment>
<evidence type="ECO:0000313" key="7">
    <source>
        <dbReference type="Proteomes" id="UP000038010"/>
    </source>
</evidence>
<dbReference type="SUPFAM" id="SSF75304">
    <property type="entry name" value="Amidase signature (AS) enzymes"/>
    <property type="match status" value="1"/>
</dbReference>
<dbReference type="InterPro" id="IPR023631">
    <property type="entry name" value="Amidase_dom"/>
</dbReference>
<comment type="caution">
    <text evidence="6">The sequence shown here is derived from an EMBL/GenBank/DDBJ whole genome shotgun (WGS) entry which is preliminary data.</text>
</comment>
<protein>
    <submittedName>
        <fullName evidence="6">Acetamidase</fullName>
    </submittedName>
</protein>
<evidence type="ECO:0000256" key="3">
    <source>
        <dbReference type="PIRSR" id="PIRSR001221-1"/>
    </source>
</evidence>
<dbReference type="Pfam" id="PF01425">
    <property type="entry name" value="Amidase"/>
    <property type="match status" value="1"/>
</dbReference>
<dbReference type="OrthoDB" id="6428749at2759"/>
<dbReference type="EMBL" id="LFJN01000003">
    <property type="protein sequence ID" value="KPI44635.1"/>
    <property type="molecule type" value="Genomic_DNA"/>
</dbReference>
<dbReference type="VEuPathDB" id="FungiDB:AB675_8616"/>
<feature type="active site" description="Charge relay system" evidence="3">
    <location>
        <position position="144"/>
    </location>
</feature>
<feature type="binding site" evidence="4">
    <location>
        <begin position="240"/>
        <end position="243"/>
    </location>
    <ligand>
        <name>substrate</name>
    </ligand>
</feature>
<feature type="domain" description="Amidase" evidence="5">
    <location>
        <begin position="89"/>
        <end position="543"/>
    </location>
</feature>
<dbReference type="PANTHER" id="PTHR46072">
    <property type="entry name" value="AMIDASE-RELATED-RELATED"/>
    <property type="match status" value="1"/>
</dbReference>
<feature type="active site" description="Acyl-ester intermediate" evidence="3">
    <location>
        <position position="243"/>
    </location>
</feature>
<dbReference type="STRING" id="1664694.A0A0N1HA02"/>
<dbReference type="GO" id="GO:0016787">
    <property type="term" value="F:hydrolase activity"/>
    <property type="evidence" value="ECO:0007669"/>
    <property type="project" value="UniProtKB-KW"/>
</dbReference>
<evidence type="ECO:0000259" key="5">
    <source>
        <dbReference type="Pfam" id="PF01425"/>
    </source>
</evidence>
<feature type="binding site" evidence="4">
    <location>
        <position position="219"/>
    </location>
    <ligand>
        <name>substrate</name>
    </ligand>
</feature>
<dbReference type="GeneID" id="28740956"/>
<keyword evidence="2" id="KW-0378">Hydrolase</keyword>
<accession>A0A0N1HA02</accession>
<proteinExistence type="inferred from homology"/>